<sequence>MKGYYDLSIAIPEIDEENNVGTPHKMRILLSRDEQSRQPCNSAGYGEARDYT</sequence>
<evidence type="ECO:0000256" key="1">
    <source>
        <dbReference type="SAM" id="MobiDB-lite"/>
    </source>
</evidence>
<protein>
    <recommendedName>
        <fullName evidence="2">GEVED domain-containing protein</fullName>
    </recommendedName>
</protein>
<evidence type="ECO:0000313" key="4">
    <source>
        <dbReference type="EMBL" id="CAF4911817.1"/>
    </source>
</evidence>
<comment type="caution">
    <text evidence="4">The sequence shown here is derived from an EMBL/GenBank/DDBJ whole genome shotgun (WGS) entry which is preliminary data.</text>
</comment>
<dbReference type="Pfam" id="PF20009">
    <property type="entry name" value="GEVED"/>
    <property type="match status" value="1"/>
</dbReference>
<proteinExistence type="predicted"/>
<dbReference type="Proteomes" id="UP000676336">
    <property type="component" value="Unassembled WGS sequence"/>
</dbReference>
<evidence type="ECO:0000259" key="2">
    <source>
        <dbReference type="Pfam" id="PF20009"/>
    </source>
</evidence>
<dbReference type="AlphaFoldDB" id="A0A8S3CWI0"/>
<accession>A0A8S3CWI0</accession>
<name>A0A8S3CWI0_9BILA</name>
<organism evidence="4 5">
    <name type="scientific">Rotaria magnacalcarata</name>
    <dbReference type="NCBI Taxonomy" id="392030"/>
    <lineage>
        <taxon>Eukaryota</taxon>
        <taxon>Metazoa</taxon>
        <taxon>Spiralia</taxon>
        <taxon>Gnathifera</taxon>
        <taxon>Rotifera</taxon>
        <taxon>Eurotatoria</taxon>
        <taxon>Bdelloidea</taxon>
        <taxon>Philodinida</taxon>
        <taxon>Philodinidae</taxon>
        <taxon>Rotaria</taxon>
    </lineage>
</organism>
<feature type="non-terminal residue" evidence="4">
    <location>
        <position position="52"/>
    </location>
</feature>
<dbReference type="EMBL" id="CAJOBI010177084">
    <property type="protein sequence ID" value="CAF4911817.1"/>
    <property type="molecule type" value="Genomic_DNA"/>
</dbReference>
<dbReference type="InterPro" id="IPR045474">
    <property type="entry name" value="GEVED"/>
</dbReference>
<dbReference type="EMBL" id="CAJOBI010121571">
    <property type="protein sequence ID" value="CAF4680794.1"/>
    <property type="molecule type" value="Genomic_DNA"/>
</dbReference>
<feature type="region of interest" description="Disordered" evidence="1">
    <location>
        <begin position="31"/>
        <end position="52"/>
    </location>
</feature>
<evidence type="ECO:0000313" key="3">
    <source>
        <dbReference type="EMBL" id="CAF4680794.1"/>
    </source>
</evidence>
<feature type="domain" description="GEVED" evidence="2">
    <location>
        <begin position="4"/>
        <end position="52"/>
    </location>
</feature>
<gene>
    <name evidence="3" type="ORF">SMN809_LOCUS42276</name>
    <name evidence="4" type="ORF">SMN809_LOCUS52264</name>
</gene>
<reference evidence="4" key="1">
    <citation type="submission" date="2021-02" db="EMBL/GenBank/DDBJ databases">
        <authorList>
            <person name="Nowell W R."/>
        </authorList>
    </citation>
    <scope>NUCLEOTIDE SEQUENCE</scope>
</reference>
<evidence type="ECO:0000313" key="5">
    <source>
        <dbReference type="Proteomes" id="UP000676336"/>
    </source>
</evidence>